<evidence type="ECO:0000256" key="5">
    <source>
        <dbReference type="SAM" id="Phobius"/>
    </source>
</evidence>
<evidence type="ECO:0000256" key="3">
    <source>
        <dbReference type="ARBA" id="ARBA00022679"/>
    </source>
</evidence>
<evidence type="ECO:0000256" key="4">
    <source>
        <dbReference type="RuleBase" id="RU003718"/>
    </source>
</evidence>
<dbReference type="Proteomes" id="UP000075884">
    <property type="component" value="Unassembled WGS sequence"/>
</dbReference>
<dbReference type="Pfam" id="PF00201">
    <property type="entry name" value="UDPGT"/>
    <property type="match status" value="1"/>
</dbReference>
<dbReference type="InterPro" id="IPR002213">
    <property type="entry name" value="UDP_glucos_trans"/>
</dbReference>
<evidence type="ECO:0000313" key="7">
    <source>
        <dbReference type="EnsemblMetazoa" id="ADIR011011-PA"/>
    </source>
</evidence>
<dbReference type="AlphaFoldDB" id="A0A182NTM0"/>
<feature type="chain" id="PRO_5008130520" evidence="6">
    <location>
        <begin position="20"/>
        <end position="546"/>
    </location>
</feature>
<dbReference type="EnsemblMetazoa" id="ADIR011011-RA">
    <property type="protein sequence ID" value="ADIR011011-PA"/>
    <property type="gene ID" value="ADIR011011"/>
</dbReference>
<evidence type="ECO:0000256" key="6">
    <source>
        <dbReference type="SAM" id="SignalP"/>
    </source>
</evidence>
<evidence type="ECO:0000256" key="2">
    <source>
        <dbReference type="ARBA" id="ARBA00022676"/>
    </source>
</evidence>
<evidence type="ECO:0000313" key="8">
    <source>
        <dbReference type="Proteomes" id="UP000075884"/>
    </source>
</evidence>
<dbReference type="SUPFAM" id="SSF53756">
    <property type="entry name" value="UDP-Glycosyltransferase/glycogen phosphorylase"/>
    <property type="match status" value="1"/>
</dbReference>
<comment type="similarity">
    <text evidence="1 4">Belongs to the UDP-glycosyltransferase family.</text>
</comment>
<keyword evidence="2 4" id="KW-0328">Glycosyltransferase</keyword>
<organism evidence="7 8">
    <name type="scientific">Anopheles dirus</name>
    <dbReference type="NCBI Taxonomy" id="7168"/>
    <lineage>
        <taxon>Eukaryota</taxon>
        <taxon>Metazoa</taxon>
        <taxon>Ecdysozoa</taxon>
        <taxon>Arthropoda</taxon>
        <taxon>Hexapoda</taxon>
        <taxon>Insecta</taxon>
        <taxon>Pterygota</taxon>
        <taxon>Neoptera</taxon>
        <taxon>Endopterygota</taxon>
        <taxon>Diptera</taxon>
        <taxon>Nematocera</taxon>
        <taxon>Culicoidea</taxon>
        <taxon>Culicidae</taxon>
        <taxon>Anophelinae</taxon>
        <taxon>Anopheles</taxon>
    </lineage>
</organism>
<protein>
    <submittedName>
        <fullName evidence="7">Uncharacterized protein</fullName>
    </submittedName>
</protein>
<dbReference type="InterPro" id="IPR035595">
    <property type="entry name" value="UDP_glycos_trans_CS"/>
</dbReference>
<proteinExistence type="inferred from homology"/>
<dbReference type="InterPro" id="IPR050271">
    <property type="entry name" value="UDP-glycosyltransferase"/>
</dbReference>
<dbReference type="GO" id="GO:0008194">
    <property type="term" value="F:UDP-glycosyltransferase activity"/>
    <property type="evidence" value="ECO:0007669"/>
    <property type="project" value="InterPro"/>
</dbReference>
<evidence type="ECO:0000256" key="1">
    <source>
        <dbReference type="ARBA" id="ARBA00009995"/>
    </source>
</evidence>
<dbReference type="PROSITE" id="PS00375">
    <property type="entry name" value="UDPGT"/>
    <property type="match status" value="1"/>
</dbReference>
<keyword evidence="6" id="KW-0732">Signal</keyword>
<dbReference type="PANTHER" id="PTHR48043:SF159">
    <property type="entry name" value="EG:EG0003.4 PROTEIN-RELATED"/>
    <property type="match status" value="1"/>
</dbReference>
<keyword evidence="5" id="KW-0812">Transmembrane</keyword>
<dbReference type="FunFam" id="3.40.50.2000:FF:000021">
    <property type="entry name" value="UDP-glucuronosyltransferase"/>
    <property type="match status" value="1"/>
</dbReference>
<reference evidence="8" key="1">
    <citation type="submission" date="2013-03" db="EMBL/GenBank/DDBJ databases">
        <title>The Genome Sequence of Anopheles dirus WRAIR2.</title>
        <authorList>
            <consortium name="The Broad Institute Genomics Platform"/>
            <person name="Neafsey D.E."/>
            <person name="Walton C."/>
            <person name="Walker B."/>
            <person name="Young S.K."/>
            <person name="Zeng Q."/>
            <person name="Gargeya S."/>
            <person name="Fitzgerald M."/>
            <person name="Haas B."/>
            <person name="Abouelleil A."/>
            <person name="Allen A.W."/>
            <person name="Alvarado L."/>
            <person name="Arachchi H.M."/>
            <person name="Berlin A.M."/>
            <person name="Chapman S.B."/>
            <person name="Gainer-Dewar J."/>
            <person name="Goldberg J."/>
            <person name="Griggs A."/>
            <person name="Gujja S."/>
            <person name="Hansen M."/>
            <person name="Howarth C."/>
            <person name="Imamovic A."/>
            <person name="Ireland A."/>
            <person name="Larimer J."/>
            <person name="McCowan C."/>
            <person name="Murphy C."/>
            <person name="Pearson M."/>
            <person name="Poon T.W."/>
            <person name="Priest M."/>
            <person name="Roberts A."/>
            <person name="Saif S."/>
            <person name="Shea T."/>
            <person name="Sisk P."/>
            <person name="Sykes S."/>
            <person name="Wortman J."/>
            <person name="Nusbaum C."/>
            <person name="Birren B."/>
        </authorList>
    </citation>
    <scope>NUCLEOTIDE SEQUENCE [LARGE SCALE GENOMIC DNA]</scope>
    <source>
        <strain evidence="8">WRAIR2</strain>
    </source>
</reference>
<dbReference type="CDD" id="cd03784">
    <property type="entry name" value="GT1_Gtf-like"/>
    <property type="match status" value="1"/>
</dbReference>
<reference evidence="7" key="2">
    <citation type="submission" date="2020-05" db="UniProtKB">
        <authorList>
            <consortium name="EnsemblMetazoa"/>
        </authorList>
    </citation>
    <scope>IDENTIFICATION</scope>
    <source>
        <strain evidence="7">WRAIR2</strain>
    </source>
</reference>
<feature type="signal peptide" evidence="6">
    <location>
        <begin position="1"/>
        <end position="19"/>
    </location>
</feature>
<dbReference type="STRING" id="7168.A0A182NTM0"/>
<keyword evidence="5" id="KW-1133">Transmembrane helix</keyword>
<dbReference type="VEuPathDB" id="VectorBase:ADIR011011"/>
<keyword evidence="8" id="KW-1185">Reference proteome</keyword>
<name>A0A182NTM0_9DIPT</name>
<accession>A0A182NTM0</accession>
<sequence length="546" mass="62306">MGTVFGAVVIFVLAGGSHAANILFMSGVPSPSHYIWLRPLMYEMGRRGHNVTVLSADIEKKPPANVTYIHLENFYSTMYNTTMREKLDFFKMASESPTKMLRLLDEFGNELCNAAIKSEGLHALLRYPKDFKFDLFVADFMIGPCVPGIIMHRFKNVPYIPSTPYNAPSTAAAVLGAYAYSGLVPNHVFDTPQTMSFVQRVQNLYYDLYEMILHEVYLHPAADRIIRQVYPDAPPSNSFYRNVRLSFINVNPIIQYKEPMMPNMIPVGGLQIQPPKPLPEDLRRVVEAAKNGFILFSLGSNARSDSLGPDRVRNILLAMERLPRYQFLWKFESDESKLPMAVPKNVYIRAWMPQNDLLAHPNIKLFITHSGLLSTQEAIWHGVPIIGFPLFADQFRNINYGVEVGIGKRLSIQNFQADELVRTVQEMLGSGKYSQRMNQVSRLFRDQPESPLERAAWWCEWVLRNPDADLLQSRAVYMSWFRKYSYDVITFVLAVVLVLGVLAWKVALIVKRTFLDGERNKLIYKHSYKPDKVLPALAGCRVPVLI</sequence>
<keyword evidence="3 4" id="KW-0808">Transferase</keyword>
<dbReference type="PANTHER" id="PTHR48043">
    <property type="entry name" value="EG:EG0003.4 PROTEIN-RELATED"/>
    <property type="match status" value="1"/>
</dbReference>
<keyword evidence="5" id="KW-0472">Membrane</keyword>
<feature type="transmembrane region" description="Helical" evidence="5">
    <location>
        <begin position="488"/>
        <end position="510"/>
    </location>
</feature>
<dbReference type="Gene3D" id="3.40.50.2000">
    <property type="entry name" value="Glycogen Phosphorylase B"/>
    <property type="match status" value="1"/>
</dbReference>